<dbReference type="GO" id="GO:0016810">
    <property type="term" value="F:hydrolase activity, acting on carbon-nitrogen (but not peptide) bonds"/>
    <property type="evidence" value="ECO:0007669"/>
    <property type="project" value="InterPro"/>
</dbReference>
<dbReference type="EMBL" id="UETC01000012">
    <property type="protein sequence ID" value="SSA50114.1"/>
    <property type="molecule type" value="Genomic_DNA"/>
</dbReference>
<sequence length="284" mass="30851">MDDLPLWPQSDPPEGFTAAGIVADIQRALKAAGIAGVYSFSNSWPLERDPSLARILDAWVADGHHVGNHTHAHLQLPQVDAATFIADIDAAEERLAPWLSQAPRRLFRHPLCHWGETREKLDAVNAHLARRGLTAVDVTTFSYEWVFNRAWRAAREAGDRRAETWVCDAFLAFAPAQMRHDHATAAAWFDTPVASIGLGHNVPFFAIIAEDYFAALLGAGARFVPLDAALSGPVQAATGSVPSAAFLVIQQKLALEAGVPLPKIAPDQEARFARVVEMAGDRSD</sequence>
<dbReference type="Pfam" id="PF01522">
    <property type="entry name" value="Polysacc_deac_1"/>
    <property type="match status" value="1"/>
</dbReference>
<reference evidence="7 9" key="1">
    <citation type="submission" date="2016-10" db="EMBL/GenBank/DDBJ databases">
        <authorList>
            <person name="Cai Z."/>
        </authorList>
    </citation>
    <scope>NUCLEOTIDE SEQUENCE [LARGE SCALE GENOMIC DNA]</scope>
    <source>
        <strain evidence="7 9">DSM 25227</strain>
    </source>
</reference>
<evidence type="ECO:0000313" key="6">
    <source>
        <dbReference type="EMBL" id="PWJ14399.1"/>
    </source>
</evidence>
<evidence type="ECO:0000256" key="1">
    <source>
        <dbReference type="ARBA" id="ARBA00003236"/>
    </source>
</evidence>
<evidence type="ECO:0000313" key="9">
    <source>
        <dbReference type="Proteomes" id="UP000251571"/>
    </source>
</evidence>
<dbReference type="SUPFAM" id="SSF88713">
    <property type="entry name" value="Glycoside hydrolase/deacetylase"/>
    <property type="match status" value="1"/>
</dbReference>
<dbReference type="Proteomes" id="UP000251571">
    <property type="component" value="Unassembled WGS sequence"/>
</dbReference>
<dbReference type="OrthoDB" id="5291101at2"/>
<dbReference type="AlphaFoldDB" id="A0A2Y9B0U7"/>
<name>A0A2Y9B0U7_9RHOB</name>
<accession>A0A2Y9B0U7</accession>
<dbReference type="Proteomes" id="UP000245839">
    <property type="component" value="Unassembled WGS sequence"/>
</dbReference>
<dbReference type="InterPro" id="IPR002509">
    <property type="entry name" value="NODB_dom"/>
</dbReference>
<comment type="similarity">
    <text evidence="2">Belongs to the polysaccharide deacetylase family.</text>
</comment>
<keyword evidence="8" id="KW-1185">Reference proteome</keyword>
<feature type="domain" description="NodB homology" evidence="5">
    <location>
        <begin position="29"/>
        <end position="117"/>
    </location>
</feature>
<evidence type="ECO:0000313" key="8">
    <source>
        <dbReference type="Proteomes" id="UP000245839"/>
    </source>
</evidence>
<organism evidence="7 9">
    <name type="scientific">Jannaschia seohaensis</name>
    <dbReference type="NCBI Taxonomy" id="475081"/>
    <lineage>
        <taxon>Bacteria</taxon>
        <taxon>Pseudomonadati</taxon>
        <taxon>Pseudomonadota</taxon>
        <taxon>Alphaproteobacteria</taxon>
        <taxon>Rhodobacterales</taxon>
        <taxon>Roseobacteraceae</taxon>
        <taxon>Jannaschia</taxon>
    </lineage>
</organism>
<dbReference type="GO" id="GO:0005975">
    <property type="term" value="P:carbohydrate metabolic process"/>
    <property type="evidence" value="ECO:0007669"/>
    <property type="project" value="InterPro"/>
</dbReference>
<proteinExistence type="inferred from homology"/>
<reference evidence="6 8" key="2">
    <citation type="submission" date="2018-03" db="EMBL/GenBank/DDBJ databases">
        <title>Genomic Encyclopedia of Archaeal and Bacterial Type Strains, Phase II (KMG-II): from individual species to whole genera.</title>
        <authorList>
            <person name="Goeker M."/>
        </authorList>
    </citation>
    <scope>NUCLEOTIDE SEQUENCE [LARGE SCALE GENOMIC DNA]</scope>
    <source>
        <strain evidence="6 8">DSM 25227</strain>
    </source>
</reference>
<dbReference type="EMBL" id="QGDJ01000012">
    <property type="protein sequence ID" value="PWJ14399.1"/>
    <property type="molecule type" value="Genomic_DNA"/>
</dbReference>
<protein>
    <recommendedName>
        <fullName evidence="3">Chitooligosaccharide deacetylase</fullName>
    </recommendedName>
    <alternativeName>
        <fullName evidence="4">Nodulation protein B</fullName>
    </alternativeName>
</protein>
<evidence type="ECO:0000259" key="5">
    <source>
        <dbReference type="Pfam" id="PF01522"/>
    </source>
</evidence>
<evidence type="ECO:0000313" key="7">
    <source>
        <dbReference type="EMBL" id="SSA50114.1"/>
    </source>
</evidence>
<evidence type="ECO:0000256" key="4">
    <source>
        <dbReference type="ARBA" id="ARBA00032976"/>
    </source>
</evidence>
<gene>
    <name evidence="6" type="ORF">BCF38_11222</name>
    <name evidence="7" type="ORF">SAMN05421539_11222</name>
</gene>
<evidence type="ECO:0000256" key="2">
    <source>
        <dbReference type="ARBA" id="ARBA00010973"/>
    </source>
</evidence>
<comment type="function">
    <text evidence="1">Is involved in generating a small heat-stable compound (Nod), an acylated oligomer of N-acetylglucosamine, that stimulates mitosis in various plant protoplasts.</text>
</comment>
<evidence type="ECO:0000256" key="3">
    <source>
        <dbReference type="ARBA" id="ARBA00020071"/>
    </source>
</evidence>
<dbReference type="Gene3D" id="3.20.20.370">
    <property type="entry name" value="Glycoside hydrolase/deacetylase"/>
    <property type="match status" value="1"/>
</dbReference>
<dbReference type="InterPro" id="IPR011330">
    <property type="entry name" value="Glyco_hydro/deAcase_b/a-brl"/>
</dbReference>